<evidence type="ECO:0000256" key="3">
    <source>
        <dbReference type="ARBA" id="ARBA00022692"/>
    </source>
</evidence>
<dbReference type="OMA" id="YMITITS"/>
<evidence type="ECO:0000313" key="9">
    <source>
        <dbReference type="Proteomes" id="UP001165740"/>
    </source>
</evidence>
<keyword evidence="5 7" id="KW-1133">Transmembrane helix</keyword>
<dbReference type="InterPro" id="IPR017452">
    <property type="entry name" value="GPCR_Rhodpsn_7TM"/>
</dbReference>
<keyword evidence="3 7" id="KW-0812">Transmembrane</keyword>
<organism evidence="9 10">
    <name type="scientific">Biomphalaria glabrata</name>
    <name type="common">Bloodfluke planorb</name>
    <name type="synonym">Freshwater snail</name>
    <dbReference type="NCBI Taxonomy" id="6526"/>
    <lineage>
        <taxon>Eukaryota</taxon>
        <taxon>Metazoa</taxon>
        <taxon>Spiralia</taxon>
        <taxon>Lophotrochozoa</taxon>
        <taxon>Mollusca</taxon>
        <taxon>Gastropoda</taxon>
        <taxon>Heterobranchia</taxon>
        <taxon>Euthyneura</taxon>
        <taxon>Panpulmonata</taxon>
        <taxon>Hygrophila</taxon>
        <taxon>Lymnaeoidea</taxon>
        <taxon>Planorbidae</taxon>
        <taxon>Biomphalaria</taxon>
    </lineage>
</organism>
<evidence type="ECO:0000256" key="7">
    <source>
        <dbReference type="SAM" id="Phobius"/>
    </source>
</evidence>
<protein>
    <submittedName>
        <fullName evidence="10">G-protein coupled receptor GRL101-like</fullName>
    </submittedName>
</protein>
<dbReference type="PRINTS" id="PR00237">
    <property type="entry name" value="GPCRRHODOPSN"/>
</dbReference>
<feature type="transmembrane region" description="Helical" evidence="7">
    <location>
        <begin position="79"/>
        <end position="98"/>
    </location>
</feature>
<dbReference type="Proteomes" id="UP001165740">
    <property type="component" value="Chromosome 6"/>
</dbReference>
<dbReference type="GO" id="GO:0008528">
    <property type="term" value="F:G protein-coupled peptide receptor activity"/>
    <property type="evidence" value="ECO:0007669"/>
    <property type="project" value="TreeGrafter"/>
</dbReference>
<dbReference type="GO" id="GO:0009755">
    <property type="term" value="P:hormone-mediated signaling pathway"/>
    <property type="evidence" value="ECO:0007669"/>
    <property type="project" value="TreeGrafter"/>
</dbReference>
<dbReference type="PROSITE" id="PS00237">
    <property type="entry name" value="G_PROTEIN_RECEP_F1_1"/>
    <property type="match status" value="1"/>
</dbReference>
<comment type="subcellular location">
    <subcellularLocation>
        <location evidence="1">Membrane</location>
    </subcellularLocation>
</comment>
<evidence type="ECO:0000256" key="1">
    <source>
        <dbReference type="ARBA" id="ARBA00004370"/>
    </source>
</evidence>
<dbReference type="GO" id="GO:0005886">
    <property type="term" value="C:plasma membrane"/>
    <property type="evidence" value="ECO:0007669"/>
    <property type="project" value="TreeGrafter"/>
</dbReference>
<sequence length="364" mass="41485">MGIPEYFTLETLYIENVEMTNISENLFRGLTINSELRASDYKLCCPQILNPNISADKCHAPADVISSCKHLVGDIVKRITIWTVGLITLVANGIVLVYRIGWNREIFKKAYGLFVSGLAVSDFIMGMYLLLIAIVDIHYKDIYVLEDVKWRQSVLCQVAGFMSTLSSETSTFFICLITIDRFLKITFPFGQHRFTNTGKKLSFTLVWLIGILLAVLPILSKEWEIYSSNGLCLALPFSSKYHKGWIFSFVIFVVLNFIFFLFIALGQILIFANILSIKNKVKNANNDKNRRAQDYNIAKKLALVALTDFMCWFPVGILGFLSLNGYIFEREVYAWVVVFVLPINSALNPMIYTLLAIYEKCRTI</sequence>
<dbReference type="GO" id="GO:0007189">
    <property type="term" value="P:adenylate cyclase-activating G protein-coupled receptor signaling pathway"/>
    <property type="evidence" value="ECO:0007669"/>
    <property type="project" value="TreeGrafter"/>
</dbReference>
<keyword evidence="2" id="KW-0433">Leucine-rich repeat</keyword>
<feature type="domain" description="G-protein coupled receptors family 1 profile" evidence="8">
    <location>
        <begin position="91"/>
        <end position="352"/>
    </location>
</feature>
<dbReference type="GO" id="GO:0016500">
    <property type="term" value="F:protein-hormone receptor activity"/>
    <property type="evidence" value="ECO:0007669"/>
    <property type="project" value="InterPro"/>
</dbReference>
<evidence type="ECO:0000256" key="4">
    <source>
        <dbReference type="ARBA" id="ARBA00022737"/>
    </source>
</evidence>
<dbReference type="RefSeq" id="XP_055888073.1">
    <property type="nucleotide sequence ID" value="XM_056032098.1"/>
</dbReference>
<feature type="transmembrane region" description="Helical" evidence="7">
    <location>
        <begin position="110"/>
        <end position="139"/>
    </location>
</feature>
<evidence type="ECO:0000256" key="2">
    <source>
        <dbReference type="ARBA" id="ARBA00022614"/>
    </source>
</evidence>
<evidence type="ECO:0000256" key="6">
    <source>
        <dbReference type="ARBA" id="ARBA00023136"/>
    </source>
</evidence>
<reference evidence="10" key="1">
    <citation type="submission" date="2025-08" db="UniProtKB">
        <authorList>
            <consortium name="RefSeq"/>
        </authorList>
    </citation>
    <scope>IDENTIFICATION</scope>
</reference>
<name>A0A9W3ALE4_BIOGL</name>
<dbReference type="SUPFAM" id="SSF81321">
    <property type="entry name" value="Family A G protein-coupled receptor-like"/>
    <property type="match status" value="1"/>
</dbReference>
<dbReference type="PROSITE" id="PS50262">
    <property type="entry name" value="G_PROTEIN_RECEP_F1_2"/>
    <property type="match status" value="1"/>
</dbReference>
<evidence type="ECO:0000313" key="10">
    <source>
        <dbReference type="RefSeq" id="XP_055888073.1"/>
    </source>
</evidence>
<feature type="transmembrane region" description="Helical" evidence="7">
    <location>
        <begin position="301"/>
        <end position="321"/>
    </location>
</feature>
<keyword evidence="9" id="KW-1185">Reference proteome</keyword>
<proteinExistence type="predicted"/>
<dbReference type="PANTHER" id="PTHR24372:SF77">
    <property type="entry name" value="G-PROTEIN COUPLED RECEPTORS FAMILY 1 PROFILE DOMAIN-CONTAINING PROTEIN"/>
    <property type="match status" value="1"/>
</dbReference>
<evidence type="ECO:0000259" key="8">
    <source>
        <dbReference type="PROSITE" id="PS50262"/>
    </source>
</evidence>
<keyword evidence="4" id="KW-0677">Repeat</keyword>
<dbReference type="InterPro" id="IPR002131">
    <property type="entry name" value="Gphrmn_rcpt_fam"/>
</dbReference>
<dbReference type="PRINTS" id="PR00373">
    <property type="entry name" value="GLYCHORMONER"/>
</dbReference>
<keyword evidence="6 7" id="KW-0472">Membrane</keyword>
<feature type="transmembrane region" description="Helical" evidence="7">
    <location>
        <begin position="333"/>
        <end position="358"/>
    </location>
</feature>
<feature type="transmembrane region" description="Helical" evidence="7">
    <location>
        <begin position="245"/>
        <end position="272"/>
    </location>
</feature>
<gene>
    <name evidence="10" type="primary">LOC129926662</name>
</gene>
<dbReference type="GeneID" id="129926662"/>
<dbReference type="PANTHER" id="PTHR24372">
    <property type="entry name" value="GLYCOPROTEIN HORMONE RECEPTOR"/>
    <property type="match status" value="1"/>
</dbReference>
<accession>A0A9W3ALE4</accession>
<dbReference type="InterPro" id="IPR000276">
    <property type="entry name" value="GPCR_Rhodpsn"/>
</dbReference>
<dbReference type="Gene3D" id="1.20.1070.10">
    <property type="entry name" value="Rhodopsin 7-helix transmembrane proteins"/>
    <property type="match status" value="1"/>
</dbReference>
<dbReference type="Pfam" id="PF00001">
    <property type="entry name" value="7tm_1"/>
    <property type="match status" value="1"/>
</dbReference>
<feature type="transmembrane region" description="Helical" evidence="7">
    <location>
        <begin position="200"/>
        <end position="219"/>
    </location>
</feature>
<feature type="transmembrane region" description="Helical" evidence="7">
    <location>
        <begin position="159"/>
        <end position="179"/>
    </location>
</feature>
<dbReference type="OrthoDB" id="10035376at2759"/>
<evidence type="ECO:0000256" key="5">
    <source>
        <dbReference type="ARBA" id="ARBA00022989"/>
    </source>
</evidence>
<dbReference type="AlphaFoldDB" id="A0A9W3ALE4"/>